<accession>A0ABW9XBR3</accession>
<keyword evidence="11" id="KW-1185">Reference proteome</keyword>
<dbReference type="InterPro" id="IPR004638">
    <property type="entry name" value="EmrB-like"/>
</dbReference>
<keyword evidence="3" id="KW-0813">Transport</keyword>
<protein>
    <submittedName>
        <fullName evidence="10">DHA2 family efflux MFS transporter permease subunit</fullName>
    </submittedName>
</protein>
<feature type="transmembrane region" description="Helical" evidence="8">
    <location>
        <begin position="114"/>
        <end position="133"/>
    </location>
</feature>
<feature type="transmembrane region" description="Helical" evidence="8">
    <location>
        <begin position="312"/>
        <end position="331"/>
    </location>
</feature>
<feature type="transmembrane region" description="Helical" evidence="8">
    <location>
        <begin position="209"/>
        <end position="227"/>
    </location>
</feature>
<feature type="transmembrane region" description="Helical" evidence="8">
    <location>
        <begin position="337"/>
        <end position="356"/>
    </location>
</feature>
<dbReference type="Pfam" id="PF07690">
    <property type="entry name" value="MFS_1"/>
    <property type="match status" value="1"/>
</dbReference>
<evidence type="ECO:0000256" key="6">
    <source>
        <dbReference type="ARBA" id="ARBA00022989"/>
    </source>
</evidence>
<organism evidence="10 11">
    <name type="scientific">Novosphingobium ovatum</name>
    <dbReference type="NCBI Taxonomy" id="1908523"/>
    <lineage>
        <taxon>Bacteria</taxon>
        <taxon>Pseudomonadati</taxon>
        <taxon>Pseudomonadota</taxon>
        <taxon>Alphaproteobacteria</taxon>
        <taxon>Sphingomonadales</taxon>
        <taxon>Sphingomonadaceae</taxon>
        <taxon>Novosphingobium</taxon>
    </lineage>
</organism>
<dbReference type="EMBL" id="JAAAPO010000002">
    <property type="protein sequence ID" value="NBC35960.1"/>
    <property type="molecule type" value="Genomic_DNA"/>
</dbReference>
<feature type="transmembrane region" description="Helical" evidence="8">
    <location>
        <begin position="286"/>
        <end position="305"/>
    </location>
</feature>
<keyword evidence="6 8" id="KW-1133">Transmembrane helix</keyword>
<proteinExistence type="inferred from homology"/>
<gene>
    <name evidence="10" type="ORF">GTZ99_05255</name>
</gene>
<comment type="similarity">
    <text evidence="2">Belongs to the major facilitator superfamily. EmrB family.</text>
</comment>
<evidence type="ECO:0000256" key="7">
    <source>
        <dbReference type="ARBA" id="ARBA00023136"/>
    </source>
</evidence>
<feature type="domain" description="Major facilitator superfamily (MFS) profile" evidence="9">
    <location>
        <begin position="1"/>
        <end position="483"/>
    </location>
</feature>
<evidence type="ECO:0000256" key="2">
    <source>
        <dbReference type="ARBA" id="ARBA00008537"/>
    </source>
</evidence>
<keyword evidence="5 8" id="KW-0812">Transmembrane</keyword>
<feature type="transmembrane region" description="Helical" evidence="8">
    <location>
        <begin position="57"/>
        <end position="76"/>
    </location>
</feature>
<dbReference type="Gene3D" id="1.20.1250.20">
    <property type="entry name" value="MFS general substrate transporter like domains"/>
    <property type="match status" value="1"/>
</dbReference>
<evidence type="ECO:0000256" key="1">
    <source>
        <dbReference type="ARBA" id="ARBA00004651"/>
    </source>
</evidence>
<evidence type="ECO:0000256" key="3">
    <source>
        <dbReference type="ARBA" id="ARBA00022448"/>
    </source>
</evidence>
<dbReference type="InterPro" id="IPR020846">
    <property type="entry name" value="MFS_dom"/>
</dbReference>
<feature type="transmembrane region" description="Helical" evidence="8">
    <location>
        <begin position="82"/>
        <end position="102"/>
    </location>
</feature>
<sequence>MAMLDISVVNSALPVIQGEIGATQSEGTWIGTAYLTAEIVVIPLTGWFDRMLGLRRFLLIASIWFVGFSMLCGIAPDLNTMILGRVGQGLAGGAMIPTAMTIMATRLPPAQQAIGMACFAAAALLGPIVGPLLGGWMTEHYSWRYAFFMNLPICAGLVVLLLMGLKHRDGDWQELRRADWAGIAGMVLGLGGLTVLLEEGHREQWFDSGLIRALALVSVTGFALVAAGQRLALRPVIRLSLLRNRSLAAVVCLMLVAGGLMFSTMFAVPQFLATIAGNNALQSGQVIAMAGGTAIFASALFPVLVSRVDVRLLVGGAFLVQAGASLMATHLSPMSDGATFSITMVLLGLGLTLAALPLQQVAISSVPAEDAGEASSLYVVARNMGASVGLAAVASFQDQRLELHHWQLHAGLAANDGAVQGQLAQYAGQWGGGPEGLVAAYRLIDNQVLREALVMSFNDVFMALATATLLVMPMVLLLRPISSARAGGMGH</sequence>
<name>A0ABW9XBR3_9SPHN</name>
<dbReference type="PANTHER" id="PTHR42718">
    <property type="entry name" value="MAJOR FACILITATOR SUPERFAMILY MULTIDRUG TRANSPORTER MFSC"/>
    <property type="match status" value="1"/>
</dbReference>
<feature type="transmembrane region" description="Helical" evidence="8">
    <location>
        <begin position="145"/>
        <end position="165"/>
    </location>
</feature>
<keyword evidence="4" id="KW-1003">Cell membrane</keyword>
<dbReference type="PROSITE" id="PS50850">
    <property type="entry name" value="MFS"/>
    <property type="match status" value="1"/>
</dbReference>
<keyword evidence="7 8" id="KW-0472">Membrane</keyword>
<dbReference type="SUPFAM" id="SSF103473">
    <property type="entry name" value="MFS general substrate transporter"/>
    <property type="match status" value="1"/>
</dbReference>
<evidence type="ECO:0000313" key="11">
    <source>
        <dbReference type="Proteomes" id="UP000753724"/>
    </source>
</evidence>
<feature type="transmembrane region" description="Helical" evidence="8">
    <location>
        <begin position="460"/>
        <end position="478"/>
    </location>
</feature>
<reference evidence="11" key="1">
    <citation type="submission" date="2020-01" db="EMBL/GenBank/DDBJ databases">
        <title>Sphingomonas sp. strain CSW-10.</title>
        <authorList>
            <person name="Chen W.-M."/>
        </authorList>
    </citation>
    <scope>NUCLEOTIDE SEQUENCE [LARGE SCALE GENOMIC DNA]</scope>
    <source>
        <strain evidence="11">FSY-8</strain>
    </source>
</reference>
<feature type="transmembrane region" description="Helical" evidence="8">
    <location>
        <begin position="247"/>
        <end position="266"/>
    </location>
</feature>
<evidence type="ECO:0000313" key="10">
    <source>
        <dbReference type="EMBL" id="NBC35960.1"/>
    </source>
</evidence>
<evidence type="ECO:0000259" key="9">
    <source>
        <dbReference type="PROSITE" id="PS50850"/>
    </source>
</evidence>
<dbReference type="InterPro" id="IPR036259">
    <property type="entry name" value="MFS_trans_sf"/>
</dbReference>
<dbReference type="PANTHER" id="PTHR42718:SF9">
    <property type="entry name" value="MAJOR FACILITATOR SUPERFAMILY MULTIDRUG TRANSPORTER MFSC"/>
    <property type="match status" value="1"/>
</dbReference>
<comment type="subcellular location">
    <subcellularLocation>
        <location evidence="1">Cell membrane</location>
        <topology evidence="1">Multi-pass membrane protein</topology>
    </subcellularLocation>
</comment>
<comment type="caution">
    <text evidence="10">The sequence shown here is derived from an EMBL/GenBank/DDBJ whole genome shotgun (WGS) entry which is preliminary data.</text>
</comment>
<dbReference type="Proteomes" id="UP000753724">
    <property type="component" value="Unassembled WGS sequence"/>
</dbReference>
<evidence type="ECO:0000256" key="5">
    <source>
        <dbReference type="ARBA" id="ARBA00022692"/>
    </source>
</evidence>
<dbReference type="InterPro" id="IPR011701">
    <property type="entry name" value="MFS"/>
</dbReference>
<evidence type="ECO:0000256" key="8">
    <source>
        <dbReference type="SAM" id="Phobius"/>
    </source>
</evidence>
<evidence type="ECO:0000256" key="4">
    <source>
        <dbReference type="ARBA" id="ARBA00022475"/>
    </source>
</evidence>
<dbReference type="NCBIfam" id="TIGR00711">
    <property type="entry name" value="efflux_EmrB"/>
    <property type="match status" value="1"/>
</dbReference>